<keyword evidence="2" id="KW-1185">Reference proteome</keyword>
<sequence length="62" mass="7006">MNVYHTHRSIVFSTNASSSSSSPLYNILLISRTLLAYIRKCVFDSSSIDFFPVRLVKASNYS</sequence>
<dbReference type="EMBL" id="ASGP02000003">
    <property type="protein sequence ID" value="KAH9517573.1"/>
    <property type="molecule type" value="Genomic_DNA"/>
</dbReference>
<organism evidence="1 2">
    <name type="scientific">Dermatophagoides farinae</name>
    <name type="common">American house dust mite</name>
    <dbReference type="NCBI Taxonomy" id="6954"/>
    <lineage>
        <taxon>Eukaryota</taxon>
        <taxon>Metazoa</taxon>
        <taxon>Ecdysozoa</taxon>
        <taxon>Arthropoda</taxon>
        <taxon>Chelicerata</taxon>
        <taxon>Arachnida</taxon>
        <taxon>Acari</taxon>
        <taxon>Acariformes</taxon>
        <taxon>Sarcoptiformes</taxon>
        <taxon>Astigmata</taxon>
        <taxon>Psoroptidia</taxon>
        <taxon>Analgoidea</taxon>
        <taxon>Pyroglyphidae</taxon>
        <taxon>Dermatophagoidinae</taxon>
        <taxon>Dermatophagoides</taxon>
    </lineage>
</organism>
<comment type="caution">
    <text evidence="1">The sequence shown here is derived from an EMBL/GenBank/DDBJ whole genome shotgun (WGS) entry which is preliminary data.</text>
</comment>
<protein>
    <submittedName>
        <fullName evidence="1">Uncharacterized protein</fullName>
    </submittedName>
</protein>
<evidence type="ECO:0000313" key="2">
    <source>
        <dbReference type="Proteomes" id="UP000790347"/>
    </source>
</evidence>
<name>A0A922L440_DERFA</name>
<dbReference type="Proteomes" id="UP000790347">
    <property type="component" value="Unassembled WGS sequence"/>
</dbReference>
<proteinExistence type="predicted"/>
<evidence type="ECO:0000313" key="1">
    <source>
        <dbReference type="EMBL" id="KAH9517573.1"/>
    </source>
</evidence>
<reference evidence="1" key="1">
    <citation type="submission" date="2013-05" db="EMBL/GenBank/DDBJ databases">
        <authorList>
            <person name="Yim A.K.Y."/>
            <person name="Chan T.F."/>
            <person name="Ji K.M."/>
            <person name="Liu X.Y."/>
            <person name="Zhou J.W."/>
            <person name="Li R.Q."/>
            <person name="Yang K.Y."/>
            <person name="Li J."/>
            <person name="Li M."/>
            <person name="Law P.T.W."/>
            <person name="Wu Y.L."/>
            <person name="Cai Z.L."/>
            <person name="Qin H."/>
            <person name="Bao Y."/>
            <person name="Leung R.K.K."/>
            <person name="Ng P.K.S."/>
            <person name="Zou J."/>
            <person name="Zhong X.J."/>
            <person name="Ran P.X."/>
            <person name="Zhong N.S."/>
            <person name="Liu Z.G."/>
            <person name="Tsui S.K.W."/>
        </authorList>
    </citation>
    <scope>NUCLEOTIDE SEQUENCE</scope>
    <source>
        <strain evidence="1">Derf</strain>
        <tissue evidence="1">Whole organism</tissue>
    </source>
</reference>
<accession>A0A922L440</accession>
<reference evidence="1" key="2">
    <citation type="journal article" date="2022" name="Res Sq">
        <title>Comparative Genomics Reveals Insights into the Divergent Evolution of Astigmatic Mites and Household Pest Adaptations.</title>
        <authorList>
            <person name="Xiong Q."/>
            <person name="Wan A.T.-Y."/>
            <person name="Liu X.-Y."/>
            <person name="Fung C.S.-H."/>
            <person name="Xiao X."/>
            <person name="Malainual N."/>
            <person name="Hou J."/>
            <person name="Wang L."/>
            <person name="Wang M."/>
            <person name="Yang K."/>
            <person name="Cui Y."/>
            <person name="Leung E."/>
            <person name="Nong W."/>
            <person name="Shin S.-K."/>
            <person name="Au S."/>
            <person name="Jeong K.Y."/>
            <person name="Chew F.T."/>
            <person name="Hui J."/>
            <person name="Leung T.F."/>
            <person name="Tungtrongchitr A."/>
            <person name="Zhong N."/>
            <person name="Liu Z."/>
            <person name="Tsui S."/>
        </authorList>
    </citation>
    <scope>NUCLEOTIDE SEQUENCE</scope>
    <source>
        <strain evidence="1">Derf</strain>
        <tissue evidence="1">Whole organism</tissue>
    </source>
</reference>
<gene>
    <name evidence="1" type="ORF">DERF_008235</name>
</gene>
<dbReference type="AlphaFoldDB" id="A0A922L440"/>